<feature type="transmembrane region" description="Helical" evidence="5">
    <location>
        <begin position="43"/>
        <end position="61"/>
    </location>
</feature>
<reference evidence="7 8" key="1">
    <citation type="journal article" date="2022" name="Allergy">
        <title>Genome assembly and annotation of Periplaneta americana reveal a comprehensive cockroach allergen profile.</title>
        <authorList>
            <person name="Wang L."/>
            <person name="Xiong Q."/>
            <person name="Saelim N."/>
            <person name="Wang L."/>
            <person name="Nong W."/>
            <person name="Wan A.T."/>
            <person name="Shi M."/>
            <person name="Liu X."/>
            <person name="Cao Q."/>
            <person name="Hui J.H.L."/>
            <person name="Sookrung N."/>
            <person name="Leung T.F."/>
            <person name="Tungtrongchitr A."/>
            <person name="Tsui S.K.W."/>
        </authorList>
    </citation>
    <scope>NUCLEOTIDE SEQUENCE [LARGE SCALE GENOMIC DNA]</scope>
    <source>
        <strain evidence="7">PWHHKU_190912</strain>
    </source>
</reference>
<keyword evidence="2 5" id="KW-0812">Transmembrane</keyword>
<dbReference type="Proteomes" id="UP001148838">
    <property type="component" value="Unassembled WGS sequence"/>
</dbReference>
<organism evidence="7 8">
    <name type="scientific">Periplaneta americana</name>
    <name type="common">American cockroach</name>
    <name type="synonym">Blatta americana</name>
    <dbReference type="NCBI Taxonomy" id="6978"/>
    <lineage>
        <taxon>Eukaryota</taxon>
        <taxon>Metazoa</taxon>
        <taxon>Ecdysozoa</taxon>
        <taxon>Arthropoda</taxon>
        <taxon>Hexapoda</taxon>
        <taxon>Insecta</taxon>
        <taxon>Pterygota</taxon>
        <taxon>Neoptera</taxon>
        <taxon>Polyneoptera</taxon>
        <taxon>Dictyoptera</taxon>
        <taxon>Blattodea</taxon>
        <taxon>Blattoidea</taxon>
        <taxon>Blattidae</taxon>
        <taxon>Blattinae</taxon>
        <taxon>Periplaneta</taxon>
    </lineage>
</organism>
<feature type="transmembrane region" description="Helical" evidence="5">
    <location>
        <begin position="317"/>
        <end position="338"/>
    </location>
</feature>
<keyword evidence="3 5" id="KW-1133">Transmembrane helix</keyword>
<evidence type="ECO:0000256" key="1">
    <source>
        <dbReference type="ARBA" id="ARBA00004141"/>
    </source>
</evidence>
<evidence type="ECO:0000313" key="7">
    <source>
        <dbReference type="EMBL" id="KAJ4442883.1"/>
    </source>
</evidence>
<name>A0ABQ8T9F2_PERAM</name>
<proteinExistence type="predicted"/>
<dbReference type="InterPro" id="IPR020846">
    <property type="entry name" value="MFS_dom"/>
</dbReference>
<feature type="transmembrane region" description="Helical" evidence="5">
    <location>
        <begin position="282"/>
        <end position="305"/>
    </location>
</feature>
<sequence>MDMAITFFFSTNVIAALHKSPQDFNSTEELYNATEGLFMDDTYASWFALFYQFGMFLVLMLGSIMHWRTTAAVCVAAPIITIILISQIPESPIWLIAQDRKNDAEAALCWLRGWVEPSAVRKELEDLLCYHENVTLKSAAYASKSTQLQTLGSPEVLVVTPHHRRRSKWSRSIALIRLLQEPETRRPMVLTLVFFTFSSMGGMISVKPFLVEVLHRFHSPMDPKWSSVIVAAAGFLGSVFTICVVSTLGKRKLGLSSTAVCTLCCFFLGLYALLAVEPVLTWVPVTLFVVFHFATTIQVQLPWLLIAEAFPFRARGVADGVAAAAMYLVGFLASKTYLATEHAMHLYGCFWFFCAINCVCFVYLFFQLPETEGKSLEEIERLFASNKRRSK</sequence>
<accession>A0ABQ8T9F2</accession>
<keyword evidence="4 5" id="KW-0472">Membrane</keyword>
<feature type="transmembrane region" description="Helical" evidence="5">
    <location>
        <begin position="225"/>
        <end position="248"/>
    </location>
</feature>
<comment type="subcellular location">
    <subcellularLocation>
        <location evidence="1">Membrane</location>
        <topology evidence="1">Multi-pass membrane protein</topology>
    </subcellularLocation>
</comment>
<evidence type="ECO:0000256" key="2">
    <source>
        <dbReference type="ARBA" id="ARBA00022692"/>
    </source>
</evidence>
<evidence type="ECO:0000259" key="6">
    <source>
        <dbReference type="PROSITE" id="PS50850"/>
    </source>
</evidence>
<feature type="transmembrane region" description="Helical" evidence="5">
    <location>
        <begin position="255"/>
        <end position="276"/>
    </location>
</feature>
<dbReference type="PROSITE" id="PS50850">
    <property type="entry name" value="MFS"/>
    <property type="match status" value="1"/>
</dbReference>
<feature type="domain" description="Major facilitator superfamily (MFS) profile" evidence="6">
    <location>
        <begin position="1"/>
        <end position="372"/>
    </location>
</feature>
<feature type="transmembrane region" description="Helical" evidence="5">
    <location>
        <begin position="187"/>
        <end position="205"/>
    </location>
</feature>
<dbReference type="SUPFAM" id="SSF103473">
    <property type="entry name" value="MFS general substrate transporter"/>
    <property type="match status" value="1"/>
</dbReference>
<dbReference type="Gene3D" id="1.20.1250.20">
    <property type="entry name" value="MFS general substrate transporter like domains"/>
    <property type="match status" value="1"/>
</dbReference>
<dbReference type="Pfam" id="PF00083">
    <property type="entry name" value="Sugar_tr"/>
    <property type="match status" value="1"/>
</dbReference>
<evidence type="ECO:0000256" key="3">
    <source>
        <dbReference type="ARBA" id="ARBA00022989"/>
    </source>
</evidence>
<evidence type="ECO:0000313" key="8">
    <source>
        <dbReference type="Proteomes" id="UP001148838"/>
    </source>
</evidence>
<comment type="caution">
    <text evidence="7">The sequence shown here is derived from an EMBL/GenBank/DDBJ whole genome shotgun (WGS) entry which is preliminary data.</text>
</comment>
<evidence type="ECO:0000256" key="4">
    <source>
        <dbReference type="ARBA" id="ARBA00023136"/>
    </source>
</evidence>
<evidence type="ECO:0000256" key="5">
    <source>
        <dbReference type="SAM" id="Phobius"/>
    </source>
</evidence>
<dbReference type="PANTHER" id="PTHR48021">
    <property type="match status" value="1"/>
</dbReference>
<feature type="transmembrane region" description="Helical" evidence="5">
    <location>
        <begin position="344"/>
        <end position="366"/>
    </location>
</feature>
<keyword evidence="8" id="KW-1185">Reference proteome</keyword>
<dbReference type="InterPro" id="IPR005828">
    <property type="entry name" value="MFS_sugar_transport-like"/>
</dbReference>
<protein>
    <recommendedName>
        <fullName evidence="6">Major facilitator superfamily (MFS) profile domain-containing protein</fullName>
    </recommendedName>
</protein>
<dbReference type="InterPro" id="IPR050549">
    <property type="entry name" value="MFS_Trehalose_Transporter"/>
</dbReference>
<dbReference type="PANTHER" id="PTHR48021:SF39">
    <property type="entry name" value="MAJOR FACILITATOR SUPERFAMILY (MFS) PROFILE DOMAIN-CONTAINING PROTEIN"/>
    <property type="match status" value="1"/>
</dbReference>
<dbReference type="EMBL" id="JAJSOF020000013">
    <property type="protein sequence ID" value="KAJ4442883.1"/>
    <property type="molecule type" value="Genomic_DNA"/>
</dbReference>
<dbReference type="InterPro" id="IPR036259">
    <property type="entry name" value="MFS_trans_sf"/>
</dbReference>
<gene>
    <name evidence="7" type="ORF">ANN_04476</name>
</gene>